<comment type="similarity">
    <text evidence="1">Belongs to the TMEM53 family.</text>
</comment>
<name>A0AAE1P676_9EUCA</name>
<keyword evidence="3 8" id="KW-1133">Transmembrane helix</keyword>
<evidence type="ECO:0000256" key="4">
    <source>
        <dbReference type="ARBA" id="ARBA00023136"/>
    </source>
</evidence>
<comment type="subcellular location">
    <subcellularLocation>
        <location evidence="6">Nucleus outer membrane</location>
        <topology evidence="6">Single-pass membrane protein</topology>
    </subcellularLocation>
</comment>
<dbReference type="GO" id="GO:0005640">
    <property type="term" value="C:nuclear outer membrane"/>
    <property type="evidence" value="ECO:0007669"/>
    <property type="project" value="UniProtKB-SubCell"/>
</dbReference>
<gene>
    <name evidence="9" type="ORF">Pmani_025717</name>
</gene>
<feature type="transmembrane region" description="Helical" evidence="8">
    <location>
        <begin position="177"/>
        <end position="200"/>
    </location>
</feature>
<accession>A0AAE1P676</accession>
<evidence type="ECO:0000256" key="8">
    <source>
        <dbReference type="SAM" id="Phobius"/>
    </source>
</evidence>
<evidence type="ECO:0000256" key="2">
    <source>
        <dbReference type="ARBA" id="ARBA00022692"/>
    </source>
</evidence>
<dbReference type="Pfam" id="PF05705">
    <property type="entry name" value="DUF829"/>
    <property type="match status" value="1"/>
</dbReference>
<evidence type="ECO:0000256" key="3">
    <source>
        <dbReference type="ARBA" id="ARBA00022989"/>
    </source>
</evidence>
<evidence type="ECO:0000256" key="5">
    <source>
        <dbReference type="ARBA" id="ARBA00023242"/>
    </source>
</evidence>
<evidence type="ECO:0000313" key="10">
    <source>
        <dbReference type="Proteomes" id="UP001292094"/>
    </source>
</evidence>
<comment type="caution">
    <text evidence="9">The sequence shown here is derived from an EMBL/GenBank/DDBJ whole genome shotgun (WGS) entry which is preliminary data.</text>
</comment>
<protein>
    <recommendedName>
        <fullName evidence="11">Transmembrane protein 53</fullName>
    </recommendedName>
</protein>
<dbReference type="InterPro" id="IPR029058">
    <property type="entry name" value="AB_hydrolase_fold"/>
</dbReference>
<evidence type="ECO:0000256" key="1">
    <source>
        <dbReference type="ARBA" id="ARBA00007387"/>
    </source>
</evidence>
<feature type="region of interest" description="Disordered" evidence="7">
    <location>
        <begin position="10"/>
        <end position="30"/>
    </location>
</feature>
<evidence type="ECO:0000256" key="7">
    <source>
        <dbReference type="SAM" id="MobiDB-lite"/>
    </source>
</evidence>
<keyword evidence="4 8" id="KW-0472">Membrane</keyword>
<keyword evidence="5" id="KW-0539">Nucleus</keyword>
<dbReference type="SUPFAM" id="SSF53474">
    <property type="entry name" value="alpha/beta-Hydrolases"/>
    <property type="match status" value="1"/>
</dbReference>
<keyword evidence="2 8" id="KW-0812">Transmembrane</keyword>
<dbReference type="Proteomes" id="UP001292094">
    <property type="component" value="Unassembled WGS sequence"/>
</dbReference>
<evidence type="ECO:0000313" key="9">
    <source>
        <dbReference type="EMBL" id="KAK4302183.1"/>
    </source>
</evidence>
<proteinExistence type="inferred from homology"/>
<dbReference type="EMBL" id="JAWZYT010002770">
    <property type="protein sequence ID" value="KAK4302183.1"/>
    <property type="molecule type" value="Genomic_DNA"/>
</dbReference>
<reference evidence="9" key="1">
    <citation type="submission" date="2023-11" db="EMBL/GenBank/DDBJ databases">
        <title>Genome assemblies of two species of porcelain crab, Petrolisthes cinctipes and Petrolisthes manimaculis (Anomura: Porcellanidae).</title>
        <authorList>
            <person name="Angst P."/>
        </authorList>
    </citation>
    <scope>NUCLEOTIDE SEQUENCE</scope>
    <source>
        <strain evidence="9">PB745_02</strain>
        <tissue evidence="9">Gill</tissue>
    </source>
</reference>
<dbReference type="PANTHER" id="PTHR12265">
    <property type="entry name" value="TRANSMEMBRANE PROTEIN 53"/>
    <property type="match status" value="1"/>
</dbReference>
<dbReference type="PANTHER" id="PTHR12265:SF30">
    <property type="entry name" value="TRANSMEMBRANE PROTEIN 53"/>
    <property type="match status" value="1"/>
</dbReference>
<keyword evidence="10" id="KW-1185">Reference proteome</keyword>
<sequence length="322" mass="36545">MDDDLEYYITFPTPTPRQTHRRPSAGNEEEDEDFVFVNGSGGEKEPVVFLLGWLGAQDRHLAKYCDIYKQRGCITIRYTSPSSYVFVRPSVRLLPIARKLVSLLRDMSLHHHPVFFHVFSNNGSILYYYLVQAMSESGTPPISVKGCIFDSTPAPRRIYTGMQAAYQATPGSAWKKMFVSVSVMLYLLSWKVISVLWTIISGRLPSHPPWALVEESARCPQLFLYSKADKLIHSDDVEFFISERQKLGVMVVAKCWADSPHVQHYRVHPEEYRESVYSFLGLCLNQEGSASTHTQEDTPDTDTSAELQDICKASTDTKTKAE</sequence>
<dbReference type="InterPro" id="IPR008547">
    <property type="entry name" value="DUF829_TMEM53"/>
</dbReference>
<dbReference type="AlphaFoldDB" id="A0AAE1P676"/>
<evidence type="ECO:0008006" key="11">
    <source>
        <dbReference type="Google" id="ProtNLM"/>
    </source>
</evidence>
<evidence type="ECO:0000256" key="6">
    <source>
        <dbReference type="ARBA" id="ARBA00034303"/>
    </source>
</evidence>
<organism evidence="9 10">
    <name type="scientific">Petrolisthes manimaculis</name>
    <dbReference type="NCBI Taxonomy" id="1843537"/>
    <lineage>
        <taxon>Eukaryota</taxon>
        <taxon>Metazoa</taxon>
        <taxon>Ecdysozoa</taxon>
        <taxon>Arthropoda</taxon>
        <taxon>Crustacea</taxon>
        <taxon>Multicrustacea</taxon>
        <taxon>Malacostraca</taxon>
        <taxon>Eumalacostraca</taxon>
        <taxon>Eucarida</taxon>
        <taxon>Decapoda</taxon>
        <taxon>Pleocyemata</taxon>
        <taxon>Anomura</taxon>
        <taxon>Galatheoidea</taxon>
        <taxon>Porcellanidae</taxon>
        <taxon>Petrolisthes</taxon>
    </lineage>
</organism>